<name>A0A4Q9PF66_9APHY</name>
<evidence type="ECO:0000313" key="1">
    <source>
        <dbReference type="EMBL" id="TBU53569.1"/>
    </source>
</evidence>
<sequence length="263" mass="29447">GADGLLGVDSLEAGIIVYCAIGPFAAHREGRMDPTDPCTPDWSPRIPILDQSGSERPTWTIRLLSMEFYEQEGTEWKSIEGGKMNLEGGLQVILDSGHSVSWVPHEVIRCLREVVFPCARNDALEERRKDAPVEFSDVARANSQTSDYNYSVSGRNPRRTFIKYEFWAGDGKTRGIVVHGPMSEFVWGLKPRRSDDPVIEGLLFNPPPTSLPPGTAIWGINFFQSMFVALHMPGVQSTQKAYVRLAPQWPSERTKYGLPPLDW</sequence>
<dbReference type="AlphaFoldDB" id="A0A4Q9PF66"/>
<gene>
    <name evidence="1" type="ORF">BD310DRAFT_937709</name>
</gene>
<evidence type="ECO:0000313" key="2">
    <source>
        <dbReference type="Proteomes" id="UP000292082"/>
    </source>
</evidence>
<evidence type="ECO:0008006" key="3">
    <source>
        <dbReference type="Google" id="ProtNLM"/>
    </source>
</evidence>
<keyword evidence="2" id="KW-1185">Reference proteome</keyword>
<accession>A0A4Q9PF66</accession>
<dbReference type="EMBL" id="ML145210">
    <property type="protein sequence ID" value="TBU53569.1"/>
    <property type="molecule type" value="Genomic_DNA"/>
</dbReference>
<dbReference type="Proteomes" id="UP000292082">
    <property type="component" value="Unassembled WGS sequence"/>
</dbReference>
<protein>
    <recommendedName>
        <fullName evidence="3">Peptidase A1 domain-containing protein</fullName>
    </recommendedName>
</protein>
<reference evidence="1 2" key="1">
    <citation type="submission" date="2019-01" db="EMBL/GenBank/DDBJ databases">
        <title>Draft genome sequences of three monokaryotic isolates of the white-rot basidiomycete fungus Dichomitus squalens.</title>
        <authorList>
            <consortium name="DOE Joint Genome Institute"/>
            <person name="Lopez S.C."/>
            <person name="Andreopoulos B."/>
            <person name="Pangilinan J."/>
            <person name="Lipzen A."/>
            <person name="Riley R."/>
            <person name="Ahrendt S."/>
            <person name="Ng V."/>
            <person name="Barry K."/>
            <person name="Daum C."/>
            <person name="Grigoriev I.V."/>
            <person name="Hilden K.S."/>
            <person name="Makela M.R."/>
            <person name="de Vries R.P."/>
        </authorList>
    </citation>
    <scope>NUCLEOTIDE SEQUENCE [LARGE SCALE GENOMIC DNA]</scope>
    <source>
        <strain evidence="1 2">CBS 464.89</strain>
    </source>
</reference>
<feature type="non-terminal residue" evidence="1">
    <location>
        <position position="1"/>
    </location>
</feature>
<proteinExistence type="predicted"/>
<organism evidence="1 2">
    <name type="scientific">Dichomitus squalens</name>
    <dbReference type="NCBI Taxonomy" id="114155"/>
    <lineage>
        <taxon>Eukaryota</taxon>
        <taxon>Fungi</taxon>
        <taxon>Dikarya</taxon>
        <taxon>Basidiomycota</taxon>
        <taxon>Agaricomycotina</taxon>
        <taxon>Agaricomycetes</taxon>
        <taxon>Polyporales</taxon>
        <taxon>Polyporaceae</taxon>
        <taxon>Dichomitus</taxon>
    </lineage>
</organism>